<feature type="binding site" evidence="12">
    <location>
        <position position="464"/>
    </location>
    <ligand>
        <name>meso-2,6-diaminopimelate</name>
        <dbReference type="ChEBI" id="CHEBI:57791"/>
    </ligand>
</feature>
<feature type="binding site" evidence="12">
    <location>
        <position position="182"/>
    </location>
    <ligand>
        <name>UDP-N-acetyl-alpha-D-muramoyl-L-alanyl-D-glutamate</name>
        <dbReference type="ChEBI" id="CHEBI:83900"/>
    </ligand>
</feature>
<dbReference type="GO" id="GO:0009252">
    <property type="term" value="P:peptidoglycan biosynthetic process"/>
    <property type="evidence" value="ECO:0007669"/>
    <property type="project" value="UniProtKB-UniRule"/>
</dbReference>
<comment type="function">
    <text evidence="12">Catalyzes the addition of meso-diaminopimelic acid to the nucleotide precursor UDP-N-acetylmuramoyl-L-alanyl-D-glutamate (UMAG) in the biosynthesis of bacterial cell-wall peptidoglycan.</text>
</comment>
<dbReference type="Gene3D" id="3.40.1190.10">
    <property type="entry name" value="Mur-like, catalytic domain"/>
    <property type="match status" value="1"/>
</dbReference>
<dbReference type="InterPro" id="IPR036615">
    <property type="entry name" value="Mur_ligase_C_dom_sf"/>
</dbReference>
<evidence type="ECO:0000313" key="18">
    <source>
        <dbReference type="Proteomes" id="UP000198943"/>
    </source>
</evidence>
<dbReference type="InterPro" id="IPR000713">
    <property type="entry name" value="Mur_ligase_N"/>
</dbReference>
<dbReference type="InterPro" id="IPR013221">
    <property type="entry name" value="Mur_ligase_cen"/>
</dbReference>
<dbReference type="InterPro" id="IPR005761">
    <property type="entry name" value="UDP-N-AcMur-Glu-dNH2Pim_ligase"/>
</dbReference>
<proteinExistence type="inferred from homology"/>
<evidence type="ECO:0000256" key="1">
    <source>
        <dbReference type="ARBA" id="ARBA00004752"/>
    </source>
</evidence>
<dbReference type="HAMAP" id="MF_00208">
    <property type="entry name" value="MurE"/>
    <property type="match status" value="1"/>
</dbReference>
<evidence type="ECO:0000256" key="11">
    <source>
        <dbReference type="ARBA" id="ARBA00023316"/>
    </source>
</evidence>
<keyword evidence="7 12" id="KW-0067">ATP-binding</keyword>
<comment type="PTM">
    <text evidence="12">Carboxylation is probably crucial for Mg(2+) binding and, consequently, for the gamma-phosphate positioning of ATP.</text>
</comment>
<dbReference type="GO" id="GO:0005737">
    <property type="term" value="C:cytoplasm"/>
    <property type="evidence" value="ECO:0007669"/>
    <property type="project" value="UniProtKB-SubCell"/>
</dbReference>
<keyword evidence="3 12" id="KW-0963">Cytoplasm</keyword>
<comment type="caution">
    <text evidence="12">Lacks conserved residue(s) required for the propagation of feature annotation.</text>
</comment>
<dbReference type="InterPro" id="IPR018109">
    <property type="entry name" value="Folylpolyglutamate_synth_CS"/>
</dbReference>
<evidence type="ECO:0000259" key="14">
    <source>
        <dbReference type="Pfam" id="PF01225"/>
    </source>
</evidence>
<evidence type="ECO:0000259" key="16">
    <source>
        <dbReference type="Pfam" id="PF08245"/>
    </source>
</evidence>
<evidence type="ECO:0000256" key="13">
    <source>
        <dbReference type="RuleBase" id="RU004135"/>
    </source>
</evidence>
<dbReference type="UniPathway" id="UPA00219"/>
<dbReference type="GO" id="GO:0000287">
    <property type="term" value="F:magnesium ion binding"/>
    <property type="evidence" value="ECO:0007669"/>
    <property type="project" value="UniProtKB-UniRule"/>
</dbReference>
<dbReference type="PANTHER" id="PTHR23135">
    <property type="entry name" value="MUR LIGASE FAMILY MEMBER"/>
    <property type="match status" value="1"/>
</dbReference>
<sequence>MQKQLQQLIDLLPEANVIGGADKTITDITADSRIVQPGSLFIALKGVHVDGHTFLSKAAEAGAAAALVEDVPSEIPEGLTLLQVKDVREAMEIVAPFFFDYPGKTMRMIGVTGTNGKTTSTNIIRQVLKSAGYKCGMIGTINVLIDEESVVSHNTTPDVVDLQKFLYRMKEAGCQYVVMEVSSHALALKRVAGIEYDTAVLTNITEDHLDFHKTMEAYRDAKSLLFEHLTDGEKPNKTAVFNADEPASKVIEARTKAPYLTYGMGKENDIFPIAYEVGAKGMHLCLHTPAGDMDLHLNITGKFNVYNVMCAVGALLAEKIDKSEIEKVLNGFAGVPGRFQLVEAGQPYTVIVDYAHTPDGLENVLNTARLITKGRLWAVFGCGGDRDNKKRPIMGGIALNLADDVVVTSDNPRSEDPEKIIDQIEVALKPVPEGKTVTRIADRKEAIHYALAHAGDNDVIMIAGKGHENYQILKDRTIHFDDKEVVEEYWKGKLA</sequence>
<dbReference type="GO" id="GO:0008765">
    <property type="term" value="F:UDP-N-acetylmuramoylalanyl-D-glutamate-2,6-diaminopimelate ligase activity"/>
    <property type="evidence" value="ECO:0007669"/>
    <property type="project" value="UniProtKB-UniRule"/>
</dbReference>
<dbReference type="SUPFAM" id="SSF53244">
    <property type="entry name" value="MurD-like peptide ligases, peptide-binding domain"/>
    <property type="match status" value="1"/>
</dbReference>
<dbReference type="Pfam" id="PF02875">
    <property type="entry name" value="Mur_ligase_C"/>
    <property type="match status" value="1"/>
</dbReference>
<comment type="similarity">
    <text evidence="2 12">Belongs to the MurCDEF family. MurE subfamily.</text>
</comment>
<evidence type="ECO:0000256" key="6">
    <source>
        <dbReference type="ARBA" id="ARBA00022741"/>
    </source>
</evidence>
<comment type="catalytic activity">
    <reaction evidence="12">
        <text>UDP-N-acetyl-alpha-D-muramoyl-L-alanyl-D-glutamate + meso-2,6-diaminopimelate + ATP = UDP-N-acetyl-alpha-D-muramoyl-L-alanyl-gamma-D-glutamyl-meso-2,6-diaminopimelate + ADP + phosphate + H(+)</text>
        <dbReference type="Rhea" id="RHEA:23676"/>
        <dbReference type="ChEBI" id="CHEBI:15378"/>
        <dbReference type="ChEBI" id="CHEBI:30616"/>
        <dbReference type="ChEBI" id="CHEBI:43474"/>
        <dbReference type="ChEBI" id="CHEBI:57791"/>
        <dbReference type="ChEBI" id="CHEBI:83900"/>
        <dbReference type="ChEBI" id="CHEBI:83905"/>
        <dbReference type="ChEBI" id="CHEBI:456216"/>
        <dbReference type="EC" id="6.3.2.13"/>
    </reaction>
</comment>
<evidence type="ECO:0000256" key="7">
    <source>
        <dbReference type="ARBA" id="ARBA00022840"/>
    </source>
</evidence>
<gene>
    <name evidence="12" type="primary">murE</name>
    <name evidence="17" type="ORF">SAMN04487864_11076</name>
</gene>
<feature type="short sequence motif" description="Meso-diaminopimelate recognition motif" evidence="12">
    <location>
        <begin position="410"/>
        <end position="413"/>
    </location>
</feature>
<reference evidence="18" key="1">
    <citation type="submission" date="2016-10" db="EMBL/GenBank/DDBJ databases">
        <authorList>
            <person name="Varghese N."/>
            <person name="Submissions S."/>
        </authorList>
    </citation>
    <scope>NUCLEOTIDE SEQUENCE [LARGE SCALE GENOMIC DNA]</scope>
    <source>
        <strain evidence="18">DSM 11005</strain>
    </source>
</reference>
<evidence type="ECO:0000259" key="15">
    <source>
        <dbReference type="Pfam" id="PF02875"/>
    </source>
</evidence>
<evidence type="ECO:0000256" key="3">
    <source>
        <dbReference type="ARBA" id="ARBA00022490"/>
    </source>
</evidence>
<feature type="binding site" evidence="12">
    <location>
        <position position="154"/>
    </location>
    <ligand>
        <name>UDP-N-acetyl-alpha-D-muramoyl-L-alanyl-D-glutamate</name>
        <dbReference type="ChEBI" id="CHEBI:83900"/>
    </ligand>
</feature>
<feature type="domain" description="Mur ligase central" evidence="16">
    <location>
        <begin position="111"/>
        <end position="314"/>
    </location>
</feature>
<feature type="binding site" evidence="12">
    <location>
        <begin position="113"/>
        <end position="119"/>
    </location>
    <ligand>
        <name>ATP</name>
        <dbReference type="ChEBI" id="CHEBI:30616"/>
    </ligand>
</feature>
<dbReference type="GO" id="GO:0071555">
    <property type="term" value="P:cell wall organization"/>
    <property type="evidence" value="ECO:0007669"/>
    <property type="project" value="UniProtKB-KW"/>
</dbReference>
<protein>
    <recommendedName>
        <fullName evidence="12">UDP-N-acetylmuramoyl-L-alanyl-D-glutamate--2,6-diaminopimelate ligase</fullName>
        <ecNumber evidence="12">6.3.2.13</ecNumber>
    </recommendedName>
    <alternativeName>
        <fullName evidence="12">Meso-A2pm-adding enzyme</fullName>
    </alternativeName>
    <alternativeName>
        <fullName evidence="12">Meso-diaminopimelate-adding enzyme</fullName>
    </alternativeName>
    <alternativeName>
        <fullName evidence="12">UDP-MurNAc-L-Ala-D-Glu:meso-diaminopimelate ligase</fullName>
    </alternativeName>
    <alternativeName>
        <fullName evidence="12">UDP-MurNAc-tripeptide synthetase</fullName>
    </alternativeName>
    <alternativeName>
        <fullName evidence="12">UDP-N-acetylmuramyl-tripeptide synthetase</fullName>
    </alternativeName>
</protein>
<dbReference type="Gene3D" id="3.90.190.20">
    <property type="entry name" value="Mur ligase, C-terminal domain"/>
    <property type="match status" value="1"/>
</dbReference>
<comment type="subcellular location">
    <subcellularLocation>
        <location evidence="12 13">Cytoplasm</location>
    </subcellularLocation>
</comment>
<feature type="binding site" evidence="12">
    <location>
        <position position="386"/>
    </location>
    <ligand>
        <name>meso-2,6-diaminopimelate</name>
        <dbReference type="ChEBI" id="CHEBI:57791"/>
    </ligand>
</feature>
<keyword evidence="18" id="KW-1185">Reference proteome</keyword>
<dbReference type="RefSeq" id="WP_093730663.1">
    <property type="nucleotide sequence ID" value="NZ_FMYW01000010.1"/>
</dbReference>
<dbReference type="GO" id="GO:0004326">
    <property type="term" value="F:tetrahydrofolylpolyglutamate synthase activity"/>
    <property type="evidence" value="ECO:0007669"/>
    <property type="project" value="InterPro"/>
</dbReference>
<evidence type="ECO:0000256" key="5">
    <source>
        <dbReference type="ARBA" id="ARBA00022618"/>
    </source>
</evidence>
<evidence type="ECO:0000256" key="4">
    <source>
        <dbReference type="ARBA" id="ARBA00022598"/>
    </source>
</evidence>
<dbReference type="InterPro" id="IPR035911">
    <property type="entry name" value="MurE/MurF_N"/>
</dbReference>
<dbReference type="SUPFAM" id="SSF53623">
    <property type="entry name" value="MurD-like peptide ligases, catalytic domain"/>
    <property type="match status" value="1"/>
</dbReference>
<dbReference type="AlphaFoldDB" id="A0A1G6MPP8"/>
<feature type="domain" description="Mur ligase N-terminal catalytic" evidence="14">
    <location>
        <begin position="25"/>
        <end position="72"/>
    </location>
</feature>
<feature type="binding site" evidence="12">
    <location>
        <position position="190"/>
    </location>
    <ligand>
        <name>UDP-N-acetyl-alpha-D-muramoyl-L-alanyl-D-glutamate</name>
        <dbReference type="ChEBI" id="CHEBI:83900"/>
    </ligand>
</feature>
<organism evidence="17 18">
    <name type="scientific">Succiniclasticum ruminis</name>
    <dbReference type="NCBI Taxonomy" id="40841"/>
    <lineage>
        <taxon>Bacteria</taxon>
        <taxon>Bacillati</taxon>
        <taxon>Bacillota</taxon>
        <taxon>Negativicutes</taxon>
        <taxon>Acidaminococcales</taxon>
        <taxon>Acidaminococcaceae</taxon>
        <taxon>Succiniclasticum</taxon>
    </lineage>
</organism>
<feature type="binding site" evidence="12">
    <location>
        <begin position="155"/>
        <end position="156"/>
    </location>
    <ligand>
        <name>UDP-N-acetyl-alpha-D-muramoyl-L-alanyl-D-glutamate</name>
        <dbReference type="ChEBI" id="CHEBI:83900"/>
    </ligand>
</feature>
<dbReference type="InterPro" id="IPR036565">
    <property type="entry name" value="Mur-like_cat_sf"/>
</dbReference>
<dbReference type="SUPFAM" id="SSF63418">
    <property type="entry name" value="MurE/MurF N-terminal domain"/>
    <property type="match status" value="1"/>
</dbReference>
<keyword evidence="5 12" id="KW-0132">Cell division</keyword>
<dbReference type="NCBIfam" id="NF001126">
    <property type="entry name" value="PRK00139.1-4"/>
    <property type="match status" value="1"/>
</dbReference>
<dbReference type="OrthoDB" id="9800958at2"/>
<keyword evidence="4 12" id="KW-0436">Ligase</keyword>
<dbReference type="Proteomes" id="UP000198943">
    <property type="component" value="Unassembled WGS sequence"/>
</dbReference>
<evidence type="ECO:0000256" key="8">
    <source>
        <dbReference type="ARBA" id="ARBA00022960"/>
    </source>
</evidence>
<keyword evidence="6 12" id="KW-0547">Nucleotide-binding</keyword>
<dbReference type="GO" id="GO:0008360">
    <property type="term" value="P:regulation of cell shape"/>
    <property type="evidence" value="ECO:0007669"/>
    <property type="project" value="UniProtKB-KW"/>
</dbReference>
<dbReference type="NCBIfam" id="NF001124">
    <property type="entry name" value="PRK00139.1-2"/>
    <property type="match status" value="1"/>
</dbReference>
<feature type="modified residue" description="N6-carboxylysine" evidence="12">
    <location>
        <position position="222"/>
    </location>
</feature>
<feature type="binding site" evidence="12">
    <location>
        <begin position="410"/>
        <end position="413"/>
    </location>
    <ligand>
        <name>meso-2,6-diaminopimelate</name>
        <dbReference type="ChEBI" id="CHEBI:57791"/>
    </ligand>
</feature>
<keyword evidence="11 12" id="KW-0961">Cell wall biogenesis/degradation</keyword>
<comment type="pathway">
    <text evidence="1 12 13">Cell wall biogenesis; peptidoglycan biosynthesis.</text>
</comment>
<evidence type="ECO:0000256" key="10">
    <source>
        <dbReference type="ARBA" id="ARBA00023306"/>
    </source>
</evidence>
<name>A0A1G6MPP8_9FIRM</name>
<dbReference type="PROSITE" id="PS01011">
    <property type="entry name" value="FOLYLPOLYGLU_SYNT_1"/>
    <property type="match status" value="1"/>
</dbReference>
<comment type="cofactor">
    <cofactor evidence="12">
        <name>Mg(2+)</name>
        <dbReference type="ChEBI" id="CHEBI:18420"/>
    </cofactor>
</comment>
<feature type="domain" description="Mur ligase C-terminal" evidence="15">
    <location>
        <begin position="337"/>
        <end position="466"/>
    </location>
</feature>
<dbReference type="GO" id="GO:0005524">
    <property type="term" value="F:ATP binding"/>
    <property type="evidence" value="ECO:0007669"/>
    <property type="project" value="UniProtKB-UniRule"/>
</dbReference>
<dbReference type="Pfam" id="PF01225">
    <property type="entry name" value="Mur_ligase"/>
    <property type="match status" value="1"/>
</dbReference>
<dbReference type="Pfam" id="PF08245">
    <property type="entry name" value="Mur_ligase_M"/>
    <property type="match status" value="1"/>
</dbReference>
<dbReference type="PANTHER" id="PTHR23135:SF4">
    <property type="entry name" value="UDP-N-ACETYLMURAMOYL-L-ALANYL-D-GLUTAMATE--2,6-DIAMINOPIMELATE LIGASE MURE HOMOLOG, CHLOROPLASTIC"/>
    <property type="match status" value="1"/>
</dbReference>
<keyword evidence="10 12" id="KW-0131">Cell cycle</keyword>
<keyword evidence="9 12" id="KW-0573">Peptidoglycan synthesis</keyword>
<dbReference type="EMBL" id="FMYW01000010">
    <property type="protein sequence ID" value="SDC57568.1"/>
    <property type="molecule type" value="Genomic_DNA"/>
</dbReference>
<dbReference type="Gene3D" id="3.40.1390.10">
    <property type="entry name" value="MurE/MurF, N-terminal domain"/>
    <property type="match status" value="1"/>
</dbReference>
<dbReference type="GO" id="GO:0051301">
    <property type="term" value="P:cell division"/>
    <property type="evidence" value="ECO:0007669"/>
    <property type="project" value="UniProtKB-KW"/>
</dbReference>
<evidence type="ECO:0000313" key="17">
    <source>
        <dbReference type="EMBL" id="SDC57568.1"/>
    </source>
</evidence>
<dbReference type="NCBIfam" id="TIGR01085">
    <property type="entry name" value="murE"/>
    <property type="match status" value="1"/>
</dbReference>
<evidence type="ECO:0000256" key="2">
    <source>
        <dbReference type="ARBA" id="ARBA00005898"/>
    </source>
</evidence>
<keyword evidence="8 12" id="KW-0133">Cell shape</keyword>
<evidence type="ECO:0000256" key="12">
    <source>
        <dbReference type="HAMAP-Rule" id="MF_00208"/>
    </source>
</evidence>
<accession>A0A1G6MPP8</accession>
<dbReference type="InterPro" id="IPR004101">
    <property type="entry name" value="Mur_ligase_C"/>
</dbReference>
<evidence type="ECO:0000256" key="9">
    <source>
        <dbReference type="ARBA" id="ARBA00022984"/>
    </source>
</evidence>
<feature type="binding site" evidence="12">
    <location>
        <position position="32"/>
    </location>
    <ligand>
        <name>UDP-N-acetyl-alpha-D-muramoyl-L-alanyl-D-glutamate</name>
        <dbReference type="ChEBI" id="CHEBI:83900"/>
    </ligand>
</feature>
<keyword evidence="12" id="KW-0460">Magnesium</keyword>
<dbReference type="EC" id="6.3.2.13" evidence="12"/>
<feature type="binding site" evidence="12">
    <location>
        <position position="468"/>
    </location>
    <ligand>
        <name>meso-2,6-diaminopimelate</name>
        <dbReference type="ChEBI" id="CHEBI:57791"/>
    </ligand>
</feature>